<dbReference type="Xenbase" id="XB-GENE-6488492">
    <property type="gene designation" value="wdr88.L"/>
</dbReference>
<sequence>MDCTMLLNPLAVEKERPVVEPASCEESLWESERLSQVPFRVFRGHKGAVNSCHFCFEDTKILSCSHDATARLWDVSRCDPVHVFGDEHQAPISECNLTSDNKRMVTSSYDKTIKLWDMECGQVIWSVSLEGLVNSCNISSDGKLVLCALDVENSLYIIDSATASKVAFIKDQHLSTITRCCFDPEIQRVCSVSSDRTIKLWDIKAQHATITIRNAHSNVISDCNFTSNGHFLCTASWDKSLKLWDINAGQFRHHRPDVLHKVHKGSVSSCAFSDDMSVIVSGGYDKAVVLWDVIAASKKLVLKGHEDWVLDVSLSSNKKWIVSSSKDSTLRLWNIENYEKIPAVTENFRACGSAVAQCEECKKPFSIMNWDNPDLLNRCVFCRLASPSRTLCPLPSIPDPED</sequence>
<dbReference type="PROSITE" id="PS50082">
    <property type="entry name" value="WD_REPEATS_2"/>
    <property type="match status" value="6"/>
</dbReference>
<dbReference type="STRING" id="8355.A0A1L8GL89"/>
<evidence type="ECO:0000313" key="1">
    <source>
        <dbReference type="Proteomes" id="UP000186698"/>
    </source>
</evidence>
<dbReference type="OrthoDB" id="538223at2759"/>
<dbReference type="KEGG" id="xla:108714116"/>
<organism evidence="1 2">
    <name type="scientific">Xenopus laevis</name>
    <name type="common">African clawed frog</name>
    <dbReference type="NCBI Taxonomy" id="8355"/>
    <lineage>
        <taxon>Eukaryota</taxon>
        <taxon>Metazoa</taxon>
        <taxon>Chordata</taxon>
        <taxon>Craniata</taxon>
        <taxon>Vertebrata</taxon>
        <taxon>Euteleostomi</taxon>
        <taxon>Amphibia</taxon>
        <taxon>Batrachia</taxon>
        <taxon>Anura</taxon>
        <taxon>Pipoidea</taxon>
        <taxon>Pipidae</taxon>
        <taxon>Xenopodinae</taxon>
        <taxon>Xenopus</taxon>
        <taxon>Xenopus</taxon>
    </lineage>
</organism>
<dbReference type="PROSITE" id="PS50294">
    <property type="entry name" value="WD_REPEATS_REGION"/>
    <property type="match status" value="6"/>
</dbReference>
<dbReference type="SUPFAM" id="SSF50978">
    <property type="entry name" value="WD40 repeat-like"/>
    <property type="match status" value="1"/>
</dbReference>
<dbReference type="Gene3D" id="2.130.10.10">
    <property type="entry name" value="YVTN repeat-like/Quinoprotein amine dehydrogenase"/>
    <property type="match status" value="3"/>
</dbReference>
<dbReference type="GeneID" id="108714116"/>
<keyword evidence="1" id="KW-1185">Reference proteome</keyword>
<dbReference type="Pfam" id="PF00400">
    <property type="entry name" value="WD40"/>
    <property type="match status" value="6"/>
</dbReference>
<dbReference type="PaxDb" id="8355-A0A1L8GL89"/>
<dbReference type="SMART" id="SM00320">
    <property type="entry name" value="WD40"/>
    <property type="match status" value="7"/>
</dbReference>
<dbReference type="AlphaFoldDB" id="A0A1L8GL89"/>
<dbReference type="InterPro" id="IPR001680">
    <property type="entry name" value="WD40_rpt"/>
</dbReference>
<dbReference type="PANTHER" id="PTHR45048:SF1">
    <property type="entry name" value="WD REPEAT-CONTAINING PROTEIN 88"/>
    <property type="match status" value="1"/>
</dbReference>
<dbReference type="InterPro" id="IPR036322">
    <property type="entry name" value="WD40_repeat_dom_sf"/>
</dbReference>
<gene>
    <name evidence="2 3" type="primary">wdr88.L</name>
</gene>
<dbReference type="PANTHER" id="PTHR45048">
    <property type="match status" value="1"/>
</dbReference>
<dbReference type="Bgee" id="108714116">
    <property type="expression patterns" value="Expressed in neurula embryo and 4 other cell types or tissues"/>
</dbReference>
<dbReference type="CTD" id="108714116"/>
<evidence type="ECO:0000313" key="2">
    <source>
        <dbReference type="RefSeq" id="XP_018113513.1"/>
    </source>
</evidence>
<dbReference type="PROSITE" id="PS00678">
    <property type="entry name" value="WD_REPEATS_1"/>
    <property type="match status" value="6"/>
</dbReference>
<dbReference type="InterPro" id="IPR015943">
    <property type="entry name" value="WD40/YVTN_repeat-like_dom_sf"/>
</dbReference>
<dbReference type="PRINTS" id="PR00320">
    <property type="entry name" value="GPROTEINBRPT"/>
</dbReference>
<proteinExistence type="predicted"/>
<reference evidence="2" key="1">
    <citation type="submission" date="2025-08" db="UniProtKB">
        <authorList>
            <consortium name="RefSeq"/>
        </authorList>
    </citation>
    <scope>IDENTIFICATION</scope>
    <source>
        <strain evidence="2">J_2021</strain>
        <tissue evidence="2">Erythrocytes</tissue>
    </source>
</reference>
<protein>
    <submittedName>
        <fullName evidence="2">WD repeat-containing protein 88</fullName>
    </submittedName>
</protein>
<evidence type="ECO:0000313" key="3">
    <source>
        <dbReference type="Xenbase" id="XB-GENE-6488492"/>
    </source>
</evidence>
<dbReference type="OMA" id="WDAMDGS"/>
<dbReference type="RefSeq" id="XP_018113513.1">
    <property type="nucleotide sequence ID" value="XM_018258024.2"/>
</dbReference>
<dbReference type="Proteomes" id="UP000186698">
    <property type="component" value="Chromosome 4L"/>
</dbReference>
<dbReference type="CDD" id="cd00200">
    <property type="entry name" value="WD40"/>
    <property type="match status" value="1"/>
</dbReference>
<name>A0A1L8GL89_XENLA</name>
<dbReference type="AGR" id="Xenbase:XB-GENE-6488492"/>
<dbReference type="InterPro" id="IPR020472">
    <property type="entry name" value="WD40_PAC1"/>
</dbReference>
<dbReference type="InterPro" id="IPR019775">
    <property type="entry name" value="WD40_repeat_CS"/>
</dbReference>
<accession>A0A1L8GL89</accession>